<gene>
    <name evidence="2" type="ORF">P0Y56_12605</name>
</gene>
<dbReference type="KEGG" id="acob:P0Y56_12605"/>
<dbReference type="EMBL" id="CP119316">
    <property type="protein sequence ID" value="WEK45861.1"/>
    <property type="molecule type" value="Genomic_DNA"/>
</dbReference>
<dbReference type="PANTHER" id="PTHR36973">
    <property type="entry name" value="SLL1456 PROTEIN-RELATED"/>
    <property type="match status" value="1"/>
</dbReference>
<evidence type="ECO:0000259" key="1">
    <source>
        <dbReference type="Pfam" id="PF05050"/>
    </source>
</evidence>
<dbReference type="GO" id="GO:0032259">
    <property type="term" value="P:methylation"/>
    <property type="evidence" value="ECO:0007669"/>
    <property type="project" value="UniProtKB-KW"/>
</dbReference>
<dbReference type="Gene3D" id="3.40.50.150">
    <property type="entry name" value="Vaccinia Virus protein VP39"/>
    <property type="match status" value="1"/>
</dbReference>
<protein>
    <submittedName>
        <fullName evidence="2">FkbM family methyltransferase</fullName>
    </submittedName>
</protein>
<name>A0AAJ5X796_9SPHN</name>
<sequence length="201" mass="21661">MRFATVLDVGANRGQFALFAKTTWPNAQVISFEPLPKPAALLREVFGDAIEVVQTALSDEIGEAKMFVTEHDDSSSLLPIGENQARISGTKVASVEEAVRLTTLDAFLANHHSSAPVLLKIDVQGNELKVLRGAVESFAQIGTIYCECSYVELYEGQALAEEVAAFLAGYNFEVTGVFNQSASASLGQVQADFLFQRKGAL</sequence>
<proteinExistence type="predicted"/>
<dbReference type="NCBIfam" id="TIGR01444">
    <property type="entry name" value="fkbM_fam"/>
    <property type="match status" value="1"/>
</dbReference>
<dbReference type="InterPro" id="IPR006342">
    <property type="entry name" value="FkbM_mtfrase"/>
</dbReference>
<feature type="domain" description="Methyltransferase FkbM" evidence="1">
    <location>
        <begin position="8"/>
        <end position="173"/>
    </location>
</feature>
<organism evidence="2 3">
    <name type="scientific">Candidatus Andeanibacterium colombiense</name>
    <dbReference type="NCBI Taxonomy" id="3121345"/>
    <lineage>
        <taxon>Bacteria</taxon>
        <taxon>Pseudomonadati</taxon>
        <taxon>Pseudomonadota</taxon>
        <taxon>Alphaproteobacteria</taxon>
        <taxon>Sphingomonadales</taxon>
        <taxon>Sphingomonadaceae</taxon>
        <taxon>Candidatus Andeanibacterium</taxon>
    </lineage>
</organism>
<accession>A0AAJ5X796</accession>
<dbReference type="InterPro" id="IPR053188">
    <property type="entry name" value="FkbM_Methyltransferase"/>
</dbReference>
<keyword evidence="2" id="KW-0808">Transferase</keyword>
<keyword evidence="2" id="KW-0489">Methyltransferase</keyword>
<reference evidence="2" key="1">
    <citation type="submission" date="2023-03" db="EMBL/GenBank/DDBJ databases">
        <title>Andean soil-derived lignocellulolytic bacterial consortium as a source of novel taxa and putative plastic-active enzymes.</title>
        <authorList>
            <person name="Diaz-Garcia L."/>
            <person name="Chuvochina M."/>
            <person name="Feuerriegel G."/>
            <person name="Bunk B."/>
            <person name="Sproer C."/>
            <person name="Streit W.R."/>
            <person name="Rodriguez L.M."/>
            <person name="Overmann J."/>
            <person name="Jimenez D.J."/>
        </authorList>
    </citation>
    <scope>NUCLEOTIDE SEQUENCE</scope>
    <source>
        <strain evidence="2">MAG 26</strain>
    </source>
</reference>
<dbReference type="InterPro" id="IPR029063">
    <property type="entry name" value="SAM-dependent_MTases_sf"/>
</dbReference>
<dbReference type="SUPFAM" id="SSF53335">
    <property type="entry name" value="S-adenosyl-L-methionine-dependent methyltransferases"/>
    <property type="match status" value="1"/>
</dbReference>
<dbReference type="AlphaFoldDB" id="A0AAJ5X796"/>
<dbReference type="Proteomes" id="UP001218362">
    <property type="component" value="Chromosome"/>
</dbReference>
<dbReference type="Pfam" id="PF05050">
    <property type="entry name" value="Methyltransf_21"/>
    <property type="match status" value="1"/>
</dbReference>
<evidence type="ECO:0000313" key="3">
    <source>
        <dbReference type="Proteomes" id="UP001218362"/>
    </source>
</evidence>
<dbReference type="PANTHER" id="PTHR36973:SF4">
    <property type="entry name" value="NODULATION PROTEIN"/>
    <property type="match status" value="1"/>
</dbReference>
<dbReference type="GO" id="GO:0008171">
    <property type="term" value="F:O-methyltransferase activity"/>
    <property type="evidence" value="ECO:0007669"/>
    <property type="project" value="TreeGrafter"/>
</dbReference>
<evidence type="ECO:0000313" key="2">
    <source>
        <dbReference type="EMBL" id="WEK45861.1"/>
    </source>
</evidence>